<reference evidence="12 13" key="1">
    <citation type="journal article" date="2024" name="Plant J.">
        <title>Genome sequences and population genomics reveal climatic adaptation and genomic divergence between two closely related sweetgum species.</title>
        <authorList>
            <person name="Xu W.Q."/>
            <person name="Ren C.Q."/>
            <person name="Zhang X.Y."/>
            <person name="Comes H.P."/>
            <person name="Liu X.H."/>
            <person name="Li Y.G."/>
            <person name="Kettle C.J."/>
            <person name="Jalonen R."/>
            <person name="Gaisberger H."/>
            <person name="Ma Y.Z."/>
            <person name="Qiu Y.X."/>
        </authorList>
    </citation>
    <scope>NUCLEOTIDE SEQUENCE [LARGE SCALE GENOMIC DNA]</scope>
    <source>
        <strain evidence="12">Hangzhou</strain>
    </source>
</reference>
<accession>A0AAP0X170</accession>
<evidence type="ECO:0000256" key="4">
    <source>
        <dbReference type="ARBA" id="ARBA00022776"/>
    </source>
</evidence>
<name>A0AAP0X170_LIQFO</name>
<comment type="subcellular location">
    <subcellularLocation>
        <location evidence="8">Chromosome</location>
        <location evidence="8">Centromere</location>
        <location evidence="8">Kinetochore</location>
    </subcellularLocation>
    <subcellularLocation>
        <location evidence="8">Nucleus</location>
    </subcellularLocation>
</comment>
<dbReference type="InterPro" id="IPR038273">
    <property type="entry name" value="Ndc80_sf"/>
</dbReference>
<evidence type="ECO:0000259" key="11">
    <source>
        <dbReference type="Pfam" id="PF03801"/>
    </source>
</evidence>
<evidence type="ECO:0000313" key="12">
    <source>
        <dbReference type="EMBL" id="KAK9286432.1"/>
    </source>
</evidence>
<feature type="coiled-coil region" evidence="9">
    <location>
        <begin position="503"/>
        <end position="530"/>
    </location>
</feature>
<keyword evidence="7 8" id="KW-0137">Centromere</keyword>
<evidence type="ECO:0000313" key="13">
    <source>
        <dbReference type="Proteomes" id="UP001415857"/>
    </source>
</evidence>
<dbReference type="GO" id="GO:0051315">
    <property type="term" value="P:attachment of mitotic spindle microtubules to kinetochore"/>
    <property type="evidence" value="ECO:0007669"/>
    <property type="project" value="UniProtKB-UniRule"/>
</dbReference>
<dbReference type="GO" id="GO:0031262">
    <property type="term" value="C:Ndc80 complex"/>
    <property type="evidence" value="ECO:0007669"/>
    <property type="project" value="UniProtKB-UniRule"/>
</dbReference>
<dbReference type="GO" id="GO:0005634">
    <property type="term" value="C:nucleus"/>
    <property type="evidence" value="ECO:0007669"/>
    <property type="project" value="UniProtKB-SubCell"/>
</dbReference>
<comment type="caution">
    <text evidence="12">The sequence shown here is derived from an EMBL/GenBank/DDBJ whole genome shotgun (WGS) entry which is preliminary data.</text>
</comment>
<dbReference type="GO" id="GO:0051301">
    <property type="term" value="P:cell division"/>
    <property type="evidence" value="ECO:0007669"/>
    <property type="project" value="UniProtKB-UniRule"/>
</dbReference>
<dbReference type="PANTHER" id="PTHR46681">
    <property type="entry name" value="KINETOCHORE PROTEIN NDC80 HOMOLOG"/>
    <property type="match status" value="1"/>
</dbReference>
<feature type="coiled-coil region" evidence="9">
    <location>
        <begin position="442"/>
        <end position="476"/>
    </location>
</feature>
<keyword evidence="5 9" id="KW-0175">Coiled coil</keyword>
<evidence type="ECO:0000256" key="5">
    <source>
        <dbReference type="ARBA" id="ARBA00023054"/>
    </source>
</evidence>
<gene>
    <name evidence="12" type="ORF">L1049_014829</name>
</gene>
<protein>
    <recommendedName>
        <fullName evidence="8">Kinetochore protein NDC80</fullName>
    </recommendedName>
</protein>
<evidence type="ECO:0000256" key="2">
    <source>
        <dbReference type="ARBA" id="ARBA00022454"/>
    </source>
</evidence>
<sequence length="583" mass="65482">MRGAGRRRGKESSIQDHRASQPQPPPPPPDHRHFNSSRDSDASFCSSRPSSIGITRSGANTDLVNDRGFQLSAIRTINSYLASHSSPVSLKTPLPSAKDITETLRFVMSRLDYPSNKLEEDLPIVLKHLNCPIKLNKSALRAPGTPHTWPSFLAVIHWLVQIAMYNDHISSSDAPSIFQDNSMFVYALDSYLHYIRGDDDSVDALDREFMEKLEQERDSHANSVKLLGKEVAELEAKVEGLRSGPSAREVLEKERFVLEEDVKKFHAIIGEFSGRIAAVEKVLEEKEKELDAKVQENKRICEENEELKKRVELQAFNARDAERMKRELQAVERDIGEAEVARNAWEEKSWDLDTTLGHKFKELEALSIECNQAIRRLKLGNGFHYVLNAKGSTPAEVLGIDYKATLKPALNSFADDIKKSSMAKLEELISLQQQSVEIAAKIEGKRNRIAALQSHIDEVEGQLNLLRKEMQDYISRCAVEAKRMVQDVEAEAHNLDIVEREAAEMLKTSKINLQETIKQCEEEIQMCACELFALVDSVSKYKENMASAISEMKSNLTETAGAVSDAYKGSLPAQFGMVFDASH</sequence>
<keyword evidence="13" id="KW-1185">Reference proteome</keyword>
<feature type="region of interest" description="Disordered" evidence="10">
    <location>
        <begin position="1"/>
        <end position="59"/>
    </location>
</feature>
<evidence type="ECO:0000256" key="1">
    <source>
        <dbReference type="ARBA" id="ARBA00007050"/>
    </source>
</evidence>
<dbReference type="AlphaFoldDB" id="A0AAP0X170"/>
<evidence type="ECO:0000256" key="9">
    <source>
        <dbReference type="SAM" id="Coils"/>
    </source>
</evidence>
<evidence type="ECO:0000256" key="10">
    <source>
        <dbReference type="SAM" id="MobiDB-lite"/>
    </source>
</evidence>
<evidence type="ECO:0000256" key="3">
    <source>
        <dbReference type="ARBA" id="ARBA00022618"/>
    </source>
</evidence>
<dbReference type="InterPro" id="IPR055307">
    <property type="entry name" value="NDC80_plants"/>
</dbReference>
<dbReference type="PANTHER" id="PTHR46681:SF1">
    <property type="entry name" value="KINETOCHORE PROTEIN NDC80 HOMOLOG"/>
    <property type="match status" value="1"/>
</dbReference>
<feature type="compositionally biased region" description="Basic and acidic residues" evidence="10">
    <location>
        <begin position="29"/>
        <end position="41"/>
    </location>
</feature>
<comment type="similarity">
    <text evidence="1 8">Belongs to the NDC80/HEC1 family.</text>
</comment>
<keyword evidence="3 8" id="KW-0132">Cell division</keyword>
<dbReference type="Proteomes" id="UP001415857">
    <property type="component" value="Unassembled WGS sequence"/>
</dbReference>
<dbReference type="InterPro" id="IPR055260">
    <property type="entry name" value="Ndc80_CH"/>
</dbReference>
<keyword evidence="8" id="KW-0995">Kinetochore</keyword>
<evidence type="ECO:0000256" key="8">
    <source>
        <dbReference type="RuleBase" id="RU368072"/>
    </source>
</evidence>
<feature type="domain" description="Kinetochore protein Ndc80 CH" evidence="11">
    <location>
        <begin position="36"/>
        <end position="167"/>
    </location>
</feature>
<feature type="compositionally biased region" description="Polar residues" evidence="10">
    <location>
        <begin position="49"/>
        <end position="59"/>
    </location>
</feature>
<feature type="coiled-coil region" evidence="9">
    <location>
        <begin position="276"/>
        <end position="348"/>
    </location>
</feature>
<dbReference type="Pfam" id="PF03801">
    <property type="entry name" value="Ndc80_HEC"/>
    <property type="match status" value="1"/>
</dbReference>
<keyword evidence="6 8" id="KW-0131">Cell cycle</keyword>
<evidence type="ECO:0000256" key="6">
    <source>
        <dbReference type="ARBA" id="ARBA00023306"/>
    </source>
</evidence>
<keyword evidence="8" id="KW-0539">Nucleus</keyword>
<evidence type="ECO:0000256" key="7">
    <source>
        <dbReference type="ARBA" id="ARBA00023328"/>
    </source>
</evidence>
<proteinExistence type="inferred from homology"/>
<dbReference type="Gene3D" id="1.10.418.30">
    <property type="entry name" value="Ncd80 complex, Ncd80 subunit"/>
    <property type="match status" value="1"/>
</dbReference>
<keyword evidence="2 8" id="KW-0158">Chromosome</keyword>
<keyword evidence="4 8" id="KW-0498">Mitosis</keyword>
<feature type="compositionally biased region" description="Basic and acidic residues" evidence="10">
    <location>
        <begin position="10"/>
        <end position="19"/>
    </location>
</feature>
<dbReference type="EMBL" id="JBBPBK010000004">
    <property type="protein sequence ID" value="KAK9286432.1"/>
    <property type="molecule type" value="Genomic_DNA"/>
</dbReference>
<comment type="function">
    <text evidence="8">Acts as a component of the essential kinetochore-associated NDC80 complex, which is required for chromosome segregation and spindle checkpoint activity.</text>
</comment>
<organism evidence="12 13">
    <name type="scientific">Liquidambar formosana</name>
    <name type="common">Formosan gum</name>
    <dbReference type="NCBI Taxonomy" id="63359"/>
    <lineage>
        <taxon>Eukaryota</taxon>
        <taxon>Viridiplantae</taxon>
        <taxon>Streptophyta</taxon>
        <taxon>Embryophyta</taxon>
        <taxon>Tracheophyta</taxon>
        <taxon>Spermatophyta</taxon>
        <taxon>Magnoliopsida</taxon>
        <taxon>eudicotyledons</taxon>
        <taxon>Gunneridae</taxon>
        <taxon>Pentapetalae</taxon>
        <taxon>Saxifragales</taxon>
        <taxon>Altingiaceae</taxon>
        <taxon>Liquidambar</taxon>
    </lineage>
</organism>
<comment type="subunit">
    <text evidence="8">Component of the NDC80 complex.</text>
</comment>